<protein>
    <submittedName>
        <fullName evidence="1">Uncharacterized protein</fullName>
    </submittedName>
</protein>
<dbReference type="EMBL" id="JABBFR010000042">
    <property type="protein sequence ID" value="MBT0725736.1"/>
    <property type="molecule type" value="Genomic_DNA"/>
</dbReference>
<evidence type="ECO:0000313" key="2">
    <source>
        <dbReference type="Proteomes" id="UP000790096"/>
    </source>
</evidence>
<accession>A0ABS5T089</accession>
<sequence>MSLFRTASAKDYSFNPESGFWELSFDSRPVRGTRCDDPELGAIQYNEARANFKAKVKDSVKPAHVHEFVELVKWAIDSGDLAQRKIVLEMLQAKSSDDYSEIKGRALRIIPSHFDFAYYWTDKKAQRFRVPVELRQELIALIQES</sequence>
<comment type="caution">
    <text evidence="1">The sequence shown here is derived from an EMBL/GenBank/DDBJ whole genome shotgun (WGS) entry which is preliminary data.</text>
</comment>
<proteinExistence type="predicted"/>
<dbReference type="Proteomes" id="UP000790096">
    <property type="component" value="Unassembled WGS sequence"/>
</dbReference>
<keyword evidence="2" id="KW-1185">Reference proteome</keyword>
<reference evidence="1 2" key="1">
    <citation type="submission" date="2020-04" db="EMBL/GenBank/DDBJ databases">
        <title>Genome sequencing of Rosenbergiella species.</title>
        <authorList>
            <person name="Alvarez-Perez S."/>
            <person name="Lievens B."/>
        </authorList>
    </citation>
    <scope>NUCLEOTIDE SEQUENCE [LARGE SCALE GENOMIC DNA]</scope>
    <source>
        <strain evidence="1 2">S61</strain>
    </source>
</reference>
<dbReference type="RefSeq" id="WP_214238337.1">
    <property type="nucleotide sequence ID" value="NZ_JABBFR010000042.1"/>
</dbReference>
<gene>
    <name evidence="1" type="ORF">HH682_15230</name>
</gene>
<name>A0ABS5T089_9GAMM</name>
<evidence type="ECO:0000313" key="1">
    <source>
        <dbReference type="EMBL" id="MBT0725736.1"/>
    </source>
</evidence>
<organism evidence="1 2">
    <name type="scientific">Rosenbergiella gaditana</name>
    <dbReference type="NCBI Taxonomy" id="2726987"/>
    <lineage>
        <taxon>Bacteria</taxon>
        <taxon>Pseudomonadati</taxon>
        <taxon>Pseudomonadota</taxon>
        <taxon>Gammaproteobacteria</taxon>
        <taxon>Enterobacterales</taxon>
        <taxon>Erwiniaceae</taxon>
        <taxon>Rosenbergiella</taxon>
    </lineage>
</organism>